<gene>
    <name evidence="1" type="ORF">AMJ74_00410</name>
</gene>
<dbReference type="EMBL" id="LJVE01000003">
    <property type="protein sequence ID" value="KPL15889.1"/>
    <property type="molecule type" value="Genomic_DNA"/>
</dbReference>
<organism evidence="1 2">
    <name type="scientific">candidate division WOR_3 bacterium SM1_77</name>
    <dbReference type="NCBI Taxonomy" id="1703778"/>
    <lineage>
        <taxon>Bacteria</taxon>
        <taxon>Bacteria division WOR-3</taxon>
    </lineage>
</organism>
<dbReference type="Proteomes" id="UP000050975">
    <property type="component" value="Unassembled WGS sequence"/>
</dbReference>
<comment type="caution">
    <text evidence="1">The sequence shown here is derived from an EMBL/GenBank/DDBJ whole genome shotgun (WGS) entry which is preliminary data.</text>
</comment>
<protein>
    <recommendedName>
        <fullName evidence="3">NADP oxidoreductase</fullName>
    </recommendedName>
</protein>
<dbReference type="CDD" id="cd02980">
    <property type="entry name" value="TRX_Fd_family"/>
    <property type="match status" value="1"/>
</dbReference>
<dbReference type="SUPFAM" id="SSF52833">
    <property type="entry name" value="Thioredoxin-like"/>
    <property type="match status" value="1"/>
</dbReference>
<proteinExistence type="predicted"/>
<name>A0A0S8K1P1_UNCW3</name>
<evidence type="ECO:0000313" key="2">
    <source>
        <dbReference type="Proteomes" id="UP000050975"/>
    </source>
</evidence>
<evidence type="ECO:0000313" key="1">
    <source>
        <dbReference type="EMBL" id="KPL15889.1"/>
    </source>
</evidence>
<accession>A0A0S8K1P1</accession>
<sequence>MSKIKPEDLDGIAEKIKRTMLLREGECRIKVIVHMGTCGIAAGARDVMKALTEELDKSGVKDVLLSISSCAGLCSREPMVTIEEKGKPGVKYVDLNAEKAKRIFSEHVLGGKIVNEYVLAAGSERSL</sequence>
<reference evidence="1 2" key="1">
    <citation type="journal article" date="2015" name="Microbiome">
        <title>Genomic resolution of linkages in carbon, nitrogen, and sulfur cycling among widespread estuary sediment bacteria.</title>
        <authorList>
            <person name="Baker B.J."/>
            <person name="Lazar C.S."/>
            <person name="Teske A.P."/>
            <person name="Dick G.J."/>
        </authorList>
    </citation>
    <scope>NUCLEOTIDE SEQUENCE [LARGE SCALE GENOMIC DNA]</scope>
    <source>
        <strain evidence="1">SM1_77</strain>
    </source>
</reference>
<dbReference type="AlphaFoldDB" id="A0A0S8K1P1"/>
<evidence type="ECO:0008006" key="3">
    <source>
        <dbReference type="Google" id="ProtNLM"/>
    </source>
</evidence>
<dbReference type="InterPro" id="IPR036249">
    <property type="entry name" value="Thioredoxin-like_sf"/>
</dbReference>
<dbReference type="Gene3D" id="3.40.30.10">
    <property type="entry name" value="Glutaredoxin"/>
    <property type="match status" value="1"/>
</dbReference>